<proteinExistence type="predicted"/>
<feature type="transmembrane region" description="Helical" evidence="1">
    <location>
        <begin position="78"/>
        <end position="102"/>
    </location>
</feature>
<reference evidence="2 3" key="1">
    <citation type="submission" date="2014-11" db="EMBL/GenBank/DDBJ databases">
        <title>Genetic blueprint of the zoonotic pathogen Toxocara canis.</title>
        <authorList>
            <person name="Zhu X.-Q."/>
            <person name="Korhonen P.K."/>
            <person name="Cai H."/>
            <person name="Young N.D."/>
            <person name="Nejsum P."/>
            <person name="von Samson-Himmelstjerna G."/>
            <person name="Boag P.R."/>
            <person name="Tan P."/>
            <person name="Li Q."/>
            <person name="Min J."/>
            <person name="Yang Y."/>
            <person name="Wang X."/>
            <person name="Fang X."/>
            <person name="Hall R.S."/>
            <person name="Hofmann A."/>
            <person name="Sternberg P.W."/>
            <person name="Jex A.R."/>
            <person name="Gasser R.B."/>
        </authorList>
    </citation>
    <scope>NUCLEOTIDE SEQUENCE [LARGE SCALE GENOMIC DNA]</scope>
    <source>
        <strain evidence="2">PN_DK_2014</strain>
    </source>
</reference>
<name>A0A0B2W3Q6_TOXCA</name>
<organism evidence="2 3">
    <name type="scientific">Toxocara canis</name>
    <name type="common">Canine roundworm</name>
    <dbReference type="NCBI Taxonomy" id="6265"/>
    <lineage>
        <taxon>Eukaryota</taxon>
        <taxon>Metazoa</taxon>
        <taxon>Ecdysozoa</taxon>
        <taxon>Nematoda</taxon>
        <taxon>Chromadorea</taxon>
        <taxon>Rhabditida</taxon>
        <taxon>Spirurina</taxon>
        <taxon>Ascaridomorpha</taxon>
        <taxon>Ascaridoidea</taxon>
        <taxon>Toxocaridae</taxon>
        <taxon>Toxocara</taxon>
    </lineage>
</organism>
<keyword evidence="1" id="KW-0812">Transmembrane</keyword>
<dbReference type="EMBL" id="JPKZ01000334">
    <property type="protein sequence ID" value="KHN87810.1"/>
    <property type="molecule type" value="Genomic_DNA"/>
</dbReference>
<evidence type="ECO:0000313" key="3">
    <source>
        <dbReference type="Proteomes" id="UP000031036"/>
    </source>
</evidence>
<keyword evidence="3" id="KW-1185">Reference proteome</keyword>
<keyword evidence="1" id="KW-1133">Transmembrane helix</keyword>
<dbReference type="AlphaFoldDB" id="A0A0B2W3Q6"/>
<keyword evidence="1" id="KW-0472">Membrane</keyword>
<protein>
    <submittedName>
        <fullName evidence="2">Uncharacterized protein</fullName>
    </submittedName>
</protein>
<dbReference type="Proteomes" id="UP000031036">
    <property type="component" value="Unassembled WGS sequence"/>
</dbReference>
<evidence type="ECO:0000313" key="2">
    <source>
        <dbReference type="EMBL" id="KHN87810.1"/>
    </source>
</evidence>
<accession>A0A0B2W3Q6</accession>
<comment type="caution">
    <text evidence="2">The sequence shown here is derived from an EMBL/GenBank/DDBJ whole genome shotgun (WGS) entry which is preliminary data.</text>
</comment>
<sequence>MDVTYFNQIVMIRDSSNAESRVLSEIATGQNDLQLHRSPSSMQLTTISRHDCCDSFRKRVISLLAIGLRSNQRSNPGLLAYNANALLLNYYLLVYTVLSYIAPFTYELTQRTPV</sequence>
<evidence type="ECO:0000256" key="1">
    <source>
        <dbReference type="SAM" id="Phobius"/>
    </source>
</evidence>
<gene>
    <name evidence="2" type="ORF">Tcan_10012</name>
</gene>